<organism evidence="3">
    <name type="scientific">Streptantibioticus silvisoli</name>
    <dbReference type="NCBI Taxonomy" id="2705255"/>
    <lineage>
        <taxon>Bacteria</taxon>
        <taxon>Bacillati</taxon>
        <taxon>Actinomycetota</taxon>
        <taxon>Actinomycetes</taxon>
        <taxon>Kitasatosporales</taxon>
        <taxon>Streptomycetaceae</taxon>
        <taxon>Streptantibioticus</taxon>
    </lineage>
</organism>
<feature type="signal peptide" evidence="1">
    <location>
        <begin position="1"/>
        <end position="26"/>
    </location>
</feature>
<proteinExistence type="predicted"/>
<evidence type="ECO:0000313" key="3">
    <source>
        <dbReference type="EMBL" id="MDI5972243.1"/>
    </source>
</evidence>
<dbReference type="EMBL" id="JAAGKO020000058">
    <property type="protein sequence ID" value="MDI5966675.1"/>
    <property type="molecule type" value="Genomic_DNA"/>
</dbReference>
<dbReference type="AlphaFoldDB" id="A0AA90H1D0"/>
<dbReference type="EMBL" id="JABXJJ020000030">
    <property type="protein sequence ID" value="MDI5972243.1"/>
    <property type="molecule type" value="Genomic_DNA"/>
</dbReference>
<evidence type="ECO:0000256" key="1">
    <source>
        <dbReference type="SAM" id="SignalP"/>
    </source>
</evidence>
<keyword evidence="1" id="KW-0732">Signal</keyword>
<keyword evidence="4" id="KW-1185">Reference proteome</keyword>
<dbReference type="RefSeq" id="WP_271314850.1">
    <property type="nucleotide sequence ID" value="NZ_JAAGKO020000058.1"/>
</dbReference>
<feature type="chain" id="PRO_5041651598" evidence="1">
    <location>
        <begin position="27"/>
        <end position="106"/>
    </location>
</feature>
<accession>A0AA90H1D0</accession>
<dbReference type="Proteomes" id="UP001156398">
    <property type="component" value="Unassembled WGS sequence"/>
</dbReference>
<reference evidence="3 4" key="1">
    <citation type="submission" date="2023-05" db="EMBL/GenBank/DDBJ databases">
        <title>Streptantibioticus silvisoli sp. nov., acidotolerant actinomycetes 1 from pine litter.</title>
        <authorList>
            <person name="Swiecimska M."/>
            <person name="Golinska P."/>
            <person name="Sangal V."/>
            <person name="Wachnowicz B."/>
            <person name="Goodfellow M."/>
        </authorList>
    </citation>
    <scope>NUCLEOTIDE SEQUENCE</scope>
    <source>
        <strain evidence="3">SL13</strain>
        <strain evidence="2 4">SL54</strain>
    </source>
</reference>
<comment type="caution">
    <text evidence="3">The sequence shown here is derived from an EMBL/GenBank/DDBJ whole genome shotgun (WGS) entry which is preliminary data.</text>
</comment>
<evidence type="ECO:0000313" key="4">
    <source>
        <dbReference type="Proteomes" id="UP001156398"/>
    </source>
</evidence>
<sequence>MRKLIRAGIACVSLAAVFTVMGPASAQADVVPTHAVNICQSATFYQNFDHATNAPVDPLYVLDYGRKVGHTIGAHPVYEGWAATFDFGDQTWGYMEYSCIGDYGSW</sequence>
<protein>
    <submittedName>
        <fullName evidence="3">Uncharacterized protein</fullName>
    </submittedName>
</protein>
<evidence type="ECO:0000313" key="2">
    <source>
        <dbReference type="EMBL" id="MDI5966675.1"/>
    </source>
</evidence>
<name>A0AA90H1D0_9ACTN</name>
<gene>
    <name evidence="2" type="ORF">POF43_028770</name>
    <name evidence="3" type="ORF">POF50_023390</name>
</gene>